<keyword evidence="3" id="KW-1185">Reference proteome</keyword>
<evidence type="ECO:0000259" key="2">
    <source>
        <dbReference type="Pfam" id="PF24578"/>
    </source>
</evidence>
<name>A0AAJ7T175_PETMA</name>
<dbReference type="Proteomes" id="UP001318040">
    <property type="component" value="Chromosome 12"/>
</dbReference>
<dbReference type="GO" id="GO:0032467">
    <property type="term" value="P:positive regulation of cytokinesis"/>
    <property type="evidence" value="ECO:0007669"/>
    <property type="project" value="InterPro"/>
</dbReference>
<dbReference type="GO" id="GO:0005813">
    <property type="term" value="C:centrosome"/>
    <property type="evidence" value="ECO:0007669"/>
    <property type="project" value="InterPro"/>
</dbReference>
<dbReference type="InterPro" id="IPR058191">
    <property type="entry name" value="CSPP1_C"/>
</dbReference>
<evidence type="ECO:0000313" key="4">
    <source>
        <dbReference type="RefSeq" id="XP_032808515.1"/>
    </source>
</evidence>
<sequence length="340" mass="37277">MKERRRSAERRAATPPKALKYERPDTASSIGSPRRHLMRDGEQGALSDLSYLRQQLRSERQQLEGELRAAGRASPEDRPSPAPRRRREKERPRSAVRVLMPPTPVEELNFQTLRDFHDLKYRVDSPSRAALRRLFPEPATDAAALELQQTTLLGEQQRKLHALHARLHGTGDLFPAAAAPFTVNAAERPPFSHPGLEPRAPFLSSLGDEFMVGDLADVPRARRVSFVDPSSSPPGTPPTAGSALRLLPDSFSLGSTSSSLNVERIQARNHERLRRLHGWDNDVAAGPGEASPLFIPGRHRPGSAISADSITSVATEPWLRPGSRGSLRLDLGVLSTGAGD</sequence>
<proteinExistence type="predicted"/>
<dbReference type="InterPro" id="IPR026708">
    <property type="entry name" value="CSPP1"/>
</dbReference>
<protein>
    <submittedName>
        <fullName evidence="4">Centrosome and spindle pole associated protein 1-like</fullName>
    </submittedName>
</protein>
<evidence type="ECO:0000313" key="3">
    <source>
        <dbReference type="Proteomes" id="UP001318040"/>
    </source>
</evidence>
<dbReference type="PANTHER" id="PTHR21616:SF2">
    <property type="entry name" value="CENTROSOME AND SPINDLE POLE-ASSOCIATED PROTEIN 1"/>
    <property type="match status" value="1"/>
</dbReference>
<dbReference type="GO" id="GO:0005874">
    <property type="term" value="C:microtubule"/>
    <property type="evidence" value="ECO:0007669"/>
    <property type="project" value="InterPro"/>
</dbReference>
<dbReference type="RefSeq" id="XP_032808515.1">
    <property type="nucleotide sequence ID" value="XM_032952624.1"/>
</dbReference>
<organism evidence="3 4">
    <name type="scientific">Petromyzon marinus</name>
    <name type="common">Sea lamprey</name>
    <dbReference type="NCBI Taxonomy" id="7757"/>
    <lineage>
        <taxon>Eukaryota</taxon>
        <taxon>Metazoa</taxon>
        <taxon>Chordata</taxon>
        <taxon>Craniata</taxon>
        <taxon>Vertebrata</taxon>
        <taxon>Cyclostomata</taxon>
        <taxon>Hyperoartia</taxon>
        <taxon>Petromyzontiformes</taxon>
        <taxon>Petromyzontidae</taxon>
        <taxon>Petromyzon</taxon>
    </lineage>
</organism>
<dbReference type="KEGG" id="pmrn:116941500"/>
<gene>
    <name evidence="4" type="primary">LOC116941500</name>
</gene>
<dbReference type="GO" id="GO:0000922">
    <property type="term" value="C:spindle pole"/>
    <property type="evidence" value="ECO:0007669"/>
    <property type="project" value="InterPro"/>
</dbReference>
<dbReference type="PANTHER" id="PTHR21616">
    <property type="entry name" value="CENTROSOME SPINDLE POLE ASSOCIATED PROTEIN"/>
    <property type="match status" value="1"/>
</dbReference>
<dbReference type="Pfam" id="PF24578">
    <property type="entry name" value="CSPP1_C"/>
    <property type="match status" value="1"/>
</dbReference>
<reference evidence="4" key="1">
    <citation type="submission" date="2025-08" db="UniProtKB">
        <authorList>
            <consortium name="RefSeq"/>
        </authorList>
    </citation>
    <scope>IDENTIFICATION</scope>
    <source>
        <tissue evidence="4">Sperm</tissue>
    </source>
</reference>
<feature type="region of interest" description="Disordered" evidence="1">
    <location>
        <begin position="225"/>
        <end position="246"/>
    </location>
</feature>
<dbReference type="AlphaFoldDB" id="A0AAJ7T175"/>
<feature type="domain" description="Centrosome and spindle pole-associated protein 1 C-terminal" evidence="2">
    <location>
        <begin position="109"/>
        <end position="163"/>
    </location>
</feature>
<feature type="region of interest" description="Disordered" evidence="1">
    <location>
        <begin position="1"/>
        <end position="95"/>
    </location>
</feature>
<feature type="compositionally biased region" description="Basic and acidic residues" evidence="1">
    <location>
        <begin position="56"/>
        <end position="79"/>
    </location>
</feature>
<evidence type="ECO:0000256" key="1">
    <source>
        <dbReference type="SAM" id="MobiDB-lite"/>
    </source>
</evidence>
<accession>A0AAJ7T175</accession>